<reference evidence="1 2" key="1">
    <citation type="journal article" date="2020" name="Cell">
        <title>Large-Scale Comparative Analyses of Tick Genomes Elucidate Their Genetic Diversity and Vector Capacities.</title>
        <authorList>
            <consortium name="Tick Genome and Microbiome Consortium (TIGMIC)"/>
            <person name="Jia N."/>
            <person name="Wang J."/>
            <person name="Shi W."/>
            <person name="Du L."/>
            <person name="Sun Y."/>
            <person name="Zhan W."/>
            <person name="Jiang J.F."/>
            <person name="Wang Q."/>
            <person name="Zhang B."/>
            <person name="Ji P."/>
            <person name="Bell-Sakyi L."/>
            <person name="Cui X.M."/>
            <person name="Yuan T.T."/>
            <person name="Jiang B.G."/>
            <person name="Yang W.F."/>
            <person name="Lam T.T."/>
            <person name="Chang Q.C."/>
            <person name="Ding S.J."/>
            <person name="Wang X.J."/>
            <person name="Zhu J.G."/>
            <person name="Ruan X.D."/>
            <person name="Zhao L."/>
            <person name="Wei J.T."/>
            <person name="Ye R.Z."/>
            <person name="Que T.C."/>
            <person name="Du C.H."/>
            <person name="Zhou Y.H."/>
            <person name="Cheng J.X."/>
            <person name="Dai P.F."/>
            <person name="Guo W.B."/>
            <person name="Han X.H."/>
            <person name="Huang E.J."/>
            <person name="Li L.F."/>
            <person name="Wei W."/>
            <person name="Gao Y.C."/>
            <person name="Liu J.Z."/>
            <person name="Shao H.Z."/>
            <person name="Wang X."/>
            <person name="Wang C.C."/>
            <person name="Yang T.C."/>
            <person name="Huo Q.B."/>
            <person name="Li W."/>
            <person name="Chen H.Y."/>
            <person name="Chen S.E."/>
            <person name="Zhou L.G."/>
            <person name="Ni X.B."/>
            <person name="Tian J.H."/>
            <person name="Sheng Y."/>
            <person name="Liu T."/>
            <person name="Pan Y.S."/>
            <person name="Xia L.Y."/>
            <person name="Li J."/>
            <person name="Zhao F."/>
            <person name="Cao W.C."/>
        </authorList>
    </citation>
    <scope>NUCLEOTIDE SEQUENCE [LARGE SCALE GENOMIC DNA]</scope>
    <source>
        <strain evidence="1">Iper-2018</strain>
    </source>
</reference>
<protein>
    <submittedName>
        <fullName evidence="1">Uncharacterized protein</fullName>
    </submittedName>
</protein>
<name>A0AC60PMU9_IXOPE</name>
<evidence type="ECO:0000313" key="1">
    <source>
        <dbReference type="EMBL" id="KAG0422311.1"/>
    </source>
</evidence>
<organism evidence="1 2">
    <name type="scientific">Ixodes persulcatus</name>
    <name type="common">Taiga tick</name>
    <dbReference type="NCBI Taxonomy" id="34615"/>
    <lineage>
        <taxon>Eukaryota</taxon>
        <taxon>Metazoa</taxon>
        <taxon>Ecdysozoa</taxon>
        <taxon>Arthropoda</taxon>
        <taxon>Chelicerata</taxon>
        <taxon>Arachnida</taxon>
        <taxon>Acari</taxon>
        <taxon>Parasitiformes</taxon>
        <taxon>Ixodida</taxon>
        <taxon>Ixodoidea</taxon>
        <taxon>Ixodidae</taxon>
        <taxon>Ixodinae</taxon>
        <taxon>Ixodes</taxon>
    </lineage>
</organism>
<dbReference type="Proteomes" id="UP000805193">
    <property type="component" value="Unassembled WGS sequence"/>
</dbReference>
<accession>A0AC60PMU9</accession>
<evidence type="ECO:0000313" key="2">
    <source>
        <dbReference type="Proteomes" id="UP000805193"/>
    </source>
</evidence>
<sequence>MPGSKAAKTIFGELFDATQGPSTKTTPLDREMAAPYRVTASFGDSSQTRPGLMPCEANGAGGAGAAWRTLGQLHFSRFPQHRFLTLRTSDRNIPVSNVACQVPELVAKFNMKTSRSPLVSRGRGEETSAACAETLEALAERLLSALVTPVHECTGKSRPGAKGIGSATLPDDGPKITLRNCPEISVVHPRLNFLKSNQAQVCLGVSCRRTGFVRPELGSLSSISREEEDAQEASLIGAAILVVVGLVNLEETADNAALAKEFELPFSDLTPKERELLLWTRNSGWAPYEGAPDLAPKPPTPRSPERLSARLGDAALTQSARLSF</sequence>
<dbReference type="EMBL" id="JABSTQ010010249">
    <property type="protein sequence ID" value="KAG0422311.1"/>
    <property type="molecule type" value="Genomic_DNA"/>
</dbReference>
<gene>
    <name evidence="1" type="ORF">HPB47_001857</name>
</gene>
<keyword evidence="2" id="KW-1185">Reference proteome</keyword>
<comment type="caution">
    <text evidence="1">The sequence shown here is derived from an EMBL/GenBank/DDBJ whole genome shotgun (WGS) entry which is preliminary data.</text>
</comment>
<proteinExistence type="predicted"/>